<evidence type="ECO:0000313" key="14">
    <source>
        <dbReference type="EMBL" id="RKO91193.1"/>
    </source>
</evidence>
<dbReference type="PANTHER" id="PTHR11361">
    <property type="entry name" value="DNA MISMATCH REPAIR PROTEIN MUTS FAMILY MEMBER"/>
    <property type="match status" value="1"/>
</dbReference>
<keyword evidence="4" id="KW-0547">Nucleotide-binding</keyword>
<dbReference type="FunFam" id="3.40.1170.10:FF:000003">
    <property type="entry name" value="DNA mismatch repair protein"/>
    <property type="match status" value="1"/>
</dbReference>
<dbReference type="PIRSF" id="PIRSF005813">
    <property type="entry name" value="MSH2"/>
    <property type="match status" value="1"/>
</dbReference>
<dbReference type="InterPro" id="IPR007860">
    <property type="entry name" value="DNA_mmatch_repair_MutS_con_dom"/>
</dbReference>
<dbReference type="InterPro" id="IPR036678">
    <property type="entry name" value="MutS_con_dom_sf"/>
</dbReference>
<evidence type="ECO:0000256" key="1">
    <source>
        <dbReference type="ARBA" id="ARBA00004123"/>
    </source>
</evidence>
<dbReference type="Gene3D" id="3.40.1170.10">
    <property type="entry name" value="DNA repair protein MutS, domain I"/>
    <property type="match status" value="1"/>
</dbReference>
<evidence type="ECO:0000256" key="8">
    <source>
        <dbReference type="ARBA" id="ARBA00023204"/>
    </source>
</evidence>
<dbReference type="AlphaFoldDB" id="A0A4P9WH73"/>
<keyword evidence="12" id="KW-0175">Coiled coil</keyword>
<comment type="similarity">
    <text evidence="2">Belongs to the DNA mismatch repair MutS family.</text>
</comment>
<feature type="non-terminal residue" evidence="14">
    <location>
        <position position="1"/>
    </location>
</feature>
<dbReference type="Pfam" id="PF05190">
    <property type="entry name" value="MutS_IV"/>
    <property type="match status" value="1"/>
</dbReference>
<dbReference type="InterPro" id="IPR007695">
    <property type="entry name" value="DNA_mismatch_repair_MutS-lik_N"/>
</dbReference>
<dbReference type="SMART" id="SM00533">
    <property type="entry name" value="MUTSd"/>
    <property type="match status" value="1"/>
</dbReference>
<evidence type="ECO:0000256" key="5">
    <source>
        <dbReference type="ARBA" id="ARBA00022763"/>
    </source>
</evidence>
<dbReference type="InterPro" id="IPR011184">
    <property type="entry name" value="DNA_mismatch_repair_Msh2"/>
</dbReference>
<evidence type="ECO:0000256" key="11">
    <source>
        <dbReference type="ARBA" id="ARBA00073545"/>
    </source>
</evidence>
<dbReference type="Pfam" id="PF05188">
    <property type="entry name" value="MutS_II"/>
    <property type="match status" value="1"/>
</dbReference>
<dbReference type="FunFam" id="3.30.420.110:FF:000002">
    <property type="entry name" value="DNA mismatch repair protein"/>
    <property type="match status" value="1"/>
</dbReference>
<keyword evidence="6" id="KW-0067">ATP-binding</keyword>
<proteinExistence type="inferred from homology"/>
<dbReference type="Proteomes" id="UP000269721">
    <property type="component" value="Unassembled WGS sequence"/>
</dbReference>
<dbReference type="InterPro" id="IPR045076">
    <property type="entry name" value="MutS"/>
</dbReference>
<dbReference type="InterPro" id="IPR036187">
    <property type="entry name" value="DNA_mismatch_repair_MutS_sf"/>
</dbReference>
<reference evidence="15" key="1">
    <citation type="journal article" date="2018" name="Nat. Microbiol.">
        <title>Leveraging single-cell genomics to expand the fungal tree of life.</title>
        <authorList>
            <person name="Ahrendt S.R."/>
            <person name="Quandt C.A."/>
            <person name="Ciobanu D."/>
            <person name="Clum A."/>
            <person name="Salamov A."/>
            <person name="Andreopoulos B."/>
            <person name="Cheng J.F."/>
            <person name="Woyke T."/>
            <person name="Pelin A."/>
            <person name="Henrissat B."/>
            <person name="Reynolds N.K."/>
            <person name="Benny G.L."/>
            <person name="Smith M.E."/>
            <person name="James T.Y."/>
            <person name="Grigoriev I.V."/>
        </authorList>
    </citation>
    <scope>NUCLEOTIDE SEQUENCE [LARGE SCALE GENOMIC DNA]</scope>
</reference>
<dbReference type="Gene3D" id="3.30.420.110">
    <property type="entry name" value="MutS, connector domain"/>
    <property type="match status" value="1"/>
</dbReference>
<keyword evidence="7" id="KW-0238">DNA-binding</keyword>
<keyword evidence="9" id="KW-0539">Nucleus</keyword>
<dbReference type="InterPro" id="IPR016151">
    <property type="entry name" value="DNA_mismatch_repair_MutS_N"/>
</dbReference>
<dbReference type="GO" id="GO:0030983">
    <property type="term" value="F:mismatched DNA binding"/>
    <property type="evidence" value="ECO:0007669"/>
    <property type="project" value="InterPro"/>
</dbReference>
<evidence type="ECO:0000256" key="12">
    <source>
        <dbReference type="SAM" id="Coils"/>
    </source>
</evidence>
<protein>
    <recommendedName>
        <fullName evidence="11">DNA mismatch repair protein MSH2</fullName>
    </recommendedName>
    <alternativeName>
        <fullName evidence="3">DNA mismatch repair protein Msh2</fullName>
    </alternativeName>
    <alternativeName>
        <fullName evidence="10">MutS protein homolog 2</fullName>
    </alternativeName>
</protein>
<gene>
    <name evidence="14" type="ORF">BDK51DRAFT_19930</name>
</gene>
<keyword evidence="8" id="KW-0234">DNA repair</keyword>
<evidence type="ECO:0000256" key="10">
    <source>
        <dbReference type="ARBA" id="ARBA00029795"/>
    </source>
</evidence>
<accession>A0A4P9WH73</accession>
<dbReference type="InterPro" id="IPR007696">
    <property type="entry name" value="DNA_mismatch_repair_MutS_core"/>
</dbReference>
<name>A0A4P9WH73_9FUNG</name>
<dbReference type="Gene3D" id="1.10.1420.10">
    <property type="match status" value="2"/>
</dbReference>
<dbReference type="GO" id="GO:0140664">
    <property type="term" value="F:ATP-dependent DNA damage sensor activity"/>
    <property type="evidence" value="ECO:0007669"/>
    <property type="project" value="InterPro"/>
</dbReference>
<dbReference type="Pfam" id="PF05192">
    <property type="entry name" value="MutS_III"/>
    <property type="match status" value="1"/>
</dbReference>
<dbReference type="GO" id="GO:0006298">
    <property type="term" value="P:mismatch repair"/>
    <property type="evidence" value="ECO:0007669"/>
    <property type="project" value="InterPro"/>
</dbReference>
<evidence type="ECO:0000256" key="4">
    <source>
        <dbReference type="ARBA" id="ARBA00022741"/>
    </source>
</evidence>
<dbReference type="OrthoDB" id="2144837at2759"/>
<dbReference type="FunFam" id="1.10.1420.10:FF:000003">
    <property type="entry name" value="DNA mismatch repair protein"/>
    <property type="match status" value="1"/>
</dbReference>
<dbReference type="InterPro" id="IPR007861">
    <property type="entry name" value="DNA_mismatch_repair_MutS_clamp"/>
</dbReference>
<dbReference type="PANTHER" id="PTHR11361:SF35">
    <property type="entry name" value="DNA MISMATCH REPAIR PROTEIN MSH2"/>
    <property type="match status" value="1"/>
</dbReference>
<feature type="domain" description="DNA mismatch repair protein MutS core" evidence="13">
    <location>
        <begin position="314"/>
        <end position="598"/>
    </location>
</feature>
<organism evidence="14 15">
    <name type="scientific">Blyttiomyces helicus</name>
    <dbReference type="NCBI Taxonomy" id="388810"/>
    <lineage>
        <taxon>Eukaryota</taxon>
        <taxon>Fungi</taxon>
        <taxon>Fungi incertae sedis</taxon>
        <taxon>Chytridiomycota</taxon>
        <taxon>Chytridiomycota incertae sedis</taxon>
        <taxon>Chytridiomycetes</taxon>
        <taxon>Chytridiomycetes incertae sedis</taxon>
        <taxon>Blyttiomyces</taxon>
    </lineage>
</organism>
<dbReference type="GO" id="GO:0032301">
    <property type="term" value="C:MutSalpha complex"/>
    <property type="evidence" value="ECO:0007669"/>
    <property type="project" value="TreeGrafter"/>
</dbReference>
<evidence type="ECO:0000256" key="3">
    <source>
        <dbReference type="ARBA" id="ARBA00019549"/>
    </source>
</evidence>
<comment type="subcellular location">
    <subcellularLocation>
        <location evidence="1">Nucleus</location>
    </subcellularLocation>
</comment>
<evidence type="ECO:0000256" key="7">
    <source>
        <dbReference type="ARBA" id="ARBA00023125"/>
    </source>
</evidence>
<keyword evidence="15" id="KW-1185">Reference proteome</keyword>
<evidence type="ECO:0000256" key="6">
    <source>
        <dbReference type="ARBA" id="ARBA00022840"/>
    </source>
</evidence>
<dbReference type="SUPFAM" id="SSF53150">
    <property type="entry name" value="DNA repair protein MutS, domain II"/>
    <property type="match status" value="1"/>
</dbReference>
<dbReference type="EMBL" id="KZ995187">
    <property type="protein sequence ID" value="RKO91193.1"/>
    <property type="molecule type" value="Genomic_DNA"/>
</dbReference>
<keyword evidence="5" id="KW-0227">DNA damage</keyword>
<dbReference type="SUPFAM" id="SSF48334">
    <property type="entry name" value="DNA repair protein MutS, domain III"/>
    <property type="match status" value="1"/>
</dbReference>
<dbReference type="Pfam" id="PF01624">
    <property type="entry name" value="MutS_I"/>
    <property type="match status" value="1"/>
</dbReference>
<evidence type="ECO:0000256" key="2">
    <source>
        <dbReference type="ARBA" id="ARBA00006271"/>
    </source>
</evidence>
<dbReference type="GO" id="GO:0005524">
    <property type="term" value="F:ATP binding"/>
    <property type="evidence" value="ECO:0007669"/>
    <property type="project" value="UniProtKB-KW"/>
</dbReference>
<feature type="coiled-coil region" evidence="12">
    <location>
        <begin position="541"/>
        <end position="568"/>
    </location>
</feature>
<sequence>SYPHRLSDKSAEQGFCKFFKALPEKPDTLLRLFERNGGDYYSVHGEDALFVAQAVYKTSSVIKYLGADAPRGLPSCTLSKLNANSLLRDLLMVKLYRVEIWGGGANRGKWEIVKKASPGNLQAVEEMLFSNHVVSSSPVVLAVKVGTRGEQKLVGIAYSDATINRVLGVAEFVDNDTFSNFESLLIQLSVKECVIPDDSQSYELKKMVTILNRCQVVVTERKKVDFGIANVEQDLDRLIDGLGEERTASSLPEFEFKLAMGCTACLIKYLDLMGDESNFHQYSLTQHDLAQFMKLDAAAVKALNLMPGPMDGSNKNMSLYGLLNNCQTAQGSRMLAQWLKQPLLSLPDIEMRQTLVEVFCNDTELRQGLQEEHLKRFPDLHRLCKKFQRGKATLQDVIVVYQVVIRLPALNDLLQDYSGDNADVITEVYTAQLKEYIENLAKFRDLVESTIDLDAIENNQFMVKPDFDESLLHARQKMDEIFAQMEPEAERVADSLGLQYGQKLKFENSPQYGYHMRVTRADSGAVRNKKYIELATRNNGILFQTRELQDLSNEFMDLSAEYQRLQANFANEIISVVLSFTTIFEITNELVAHLDVILR</sequence>
<evidence type="ECO:0000256" key="9">
    <source>
        <dbReference type="ARBA" id="ARBA00023242"/>
    </source>
</evidence>
<evidence type="ECO:0000259" key="13">
    <source>
        <dbReference type="SMART" id="SM00533"/>
    </source>
</evidence>
<dbReference type="GO" id="GO:0006312">
    <property type="term" value="P:mitotic recombination"/>
    <property type="evidence" value="ECO:0007669"/>
    <property type="project" value="TreeGrafter"/>
</dbReference>
<evidence type="ECO:0000313" key="15">
    <source>
        <dbReference type="Proteomes" id="UP000269721"/>
    </source>
</evidence>